<evidence type="ECO:0000259" key="5">
    <source>
        <dbReference type="Pfam" id="PF04539"/>
    </source>
</evidence>
<dbReference type="Pfam" id="PF04539">
    <property type="entry name" value="Sigma70_r3"/>
    <property type="match status" value="1"/>
</dbReference>
<keyword evidence="4" id="KW-0804">Transcription</keyword>
<dbReference type="InterPro" id="IPR007630">
    <property type="entry name" value="RNA_pol_sigma70_r4"/>
</dbReference>
<feature type="domain" description="RNA polymerase sigma-70 region 4" evidence="6">
    <location>
        <begin position="191"/>
        <end position="238"/>
    </location>
</feature>
<dbReference type="InterPro" id="IPR000943">
    <property type="entry name" value="RNA_pol_sigma70"/>
</dbReference>
<proteinExistence type="predicted"/>
<dbReference type="GO" id="GO:0006352">
    <property type="term" value="P:DNA-templated transcription initiation"/>
    <property type="evidence" value="ECO:0007669"/>
    <property type="project" value="InterPro"/>
</dbReference>
<keyword evidence="3" id="KW-0238">DNA-binding</keyword>
<dbReference type="CDD" id="cd06171">
    <property type="entry name" value="Sigma70_r4"/>
    <property type="match status" value="1"/>
</dbReference>
<reference evidence="7" key="1">
    <citation type="submission" date="2020-07" db="EMBL/GenBank/DDBJ databases">
        <title>Genomic analysis of a strain of Sedimentibacter Hydroxybenzoicus DSM7310.</title>
        <authorList>
            <person name="Ma S."/>
        </authorList>
    </citation>
    <scope>NUCLEOTIDE SEQUENCE</scope>
    <source>
        <strain evidence="7">DSM 7310</strain>
    </source>
</reference>
<keyword evidence="8" id="KW-1185">Reference proteome</keyword>
<gene>
    <name evidence="7" type="ORF">HZF24_00010</name>
</gene>
<dbReference type="Gene3D" id="1.10.1740.10">
    <property type="match status" value="1"/>
</dbReference>
<dbReference type="GO" id="GO:0016987">
    <property type="term" value="F:sigma factor activity"/>
    <property type="evidence" value="ECO:0007669"/>
    <property type="project" value="UniProtKB-KW"/>
</dbReference>
<evidence type="ECO:0000256" key="4">
    <source>
        <dbReference type="ARBA" id="ARBA00023163"/>
    </source>
</evidence>
<dbReference type="InterPro" id="IPR013324">
    <property type="entry name" value="RNA_pol_sigma_r3/r4-like"/>
</dbReference>
<dbReference type="SUPFAM" id="SSF88659">
    <property type="entry name" value="Sigma3 and sigma4 domains of RNA polymerase sigma factors"/>
    <property type="match status" value="2"/>
</dbReference>
<dbReference type="PANTHER" id="PTHR30385">
    <property type="entry name" value="SIGMA FACTOR F FLAGELLAR"/>
    <property type="match status" value="1"/>
</dbReference>
<organism evidence="7 8">
    <name type="scientific">Sedimentibacter hydroxybenzoicus DSM 7310</name>
    <dbReference type="NCBI Taxonomy" id="1123245"/>
    <lineage>
        <taxon>Bacteria</taxon>
        <taxon>Bacillati</taxon>
        <taxon>Bacillota</taxon>
        <taxon>Tissierellia</taxon>
        <taxon>Sedimentibacter</taxon>
    </lineage>
</organism>
<dbReference type="SUPFAM" id="SSF88946">
    <property type="entry name" value="Sigma2 domain of RNA polymerase sigma factors"/>
    <property type="match status" value="1"/>
</dbReference>
<dbReference type="GO" id="GO:0003677">
    <property type="term" value="F:DNA binding"/>
    <property type="evidence" value="ECO:0007669"/>
    <property type="project" value="UniProtKB-KW"/>
</dbReference>
<dbReference type="EMBL" id="JACBNQ010000001">
    <property type="protein sequence ID" value="NYB72517.1"/>
    <property type="molecule type" value="Genomic_DNA"/>
</dbReference>
<comment type="caution">
    <text evidence="7">The sequence shown here is derived from an EMBL/GenBank/DDBJ whole genome shotgun (WGS) entry which is preliminary data.</text>
</comment>
<dbReference type="Proteomes" id="UP000611629">
    <property type="component" value="Unassembled WGS sequence"/>
</dbReference>
<keyword evidence="1" id="KW-0805">Transcription regulation</keyword>
<evidence type="ECO:0000256" key="1">
    <source>
        <dbReference type="ARBA" id="ARBA00023015"/>
    </source>
</evidence>
<dbReference type="Gene3D" id="1.20.140.160">
    <property type="match status" value="1"/>
</dbReference>
<dbReference type="InterPro" id="IPR007624">
    <property type="entry name" value="RNA_pol_sigma70_r3"/>
</dbReference>
<evidence type="ECO:0000313" key="7">
    <source>
        <dbReference type="EMBL" id="NYB72517.1"/>
    </source>
</evidence>
<accession>A0A974GUR2</accession>
<dbReference type="Pfam" id="PF04545">
    <property type="entry name" value="Sigma70_r4"/>
    <property type="match status" value="1"/>
</dbReference>
<evidence type="ECO:0000259" key="6">
    <source>
        <dbReference type="Pfam" id="PF04545"/>
    </source>
</evidence>
<dbReference type="PRINTS" id="PR00046">
    <property type="entry name" value="SIGMA70FCT"/>
</dbReference>
<protein>
    <submittedName>
        <fullName evidence="7">Sigma-70 family RNA polymerase sigma factor</fullName>
    </submittedName>
</protein>
<sequence>MTNEELIRLIKKNINVKENYEKLYERNRGFIFQTVIKRIHGIYEIDDLMQQSYIGLVKAVELYDESKEETSFLQLLKYCIWNCIRDIQSELPEHMVYKIIKYRKIYDKLYSELSRKPTDNEMSLHMNIKLKELGAIKSAIKAQYVISLDEPIGEEEEGTRLDLYSDYSAEIVDFNHNLENKELKSIIQEAVGKLPEDRKEIIYKRYFENLTRTEIAIEKGVTPESINNTERKALRSLRMDHKLKKRVEGYVDFYHHVRLSTYKNTRTSSVEWVVLKRESEMEYEMRI</sequence>
<dbReference type="RefSeq" id="WP_179236208.1">
    <property type="nucleotide sequence ID" value="NZ_JACBNQ010000001.1"/>
</dbReference>
<feature type="domain" description="RNA polymerase sigma-70 region 3" evidence="5">
    <location>
        <begin position="98"/>
        <end position="169"/>
    </location>
</feature>
<name>A0A974GUR2_SEDHY</name>
<evidence type="ECO:0000256" key="3">
    <source>
        <dbReference type="ARBA" id="ARBA00023125"/>
    </source>
</evidence>
<evidence type="ECO:0000256" key="2">
    <source>
        <dbReference type="ARBA" id="ARBA00023082"/>
    </source>
</evidence>
<evidence type="ECO:0000313" key="8">
    <source>
        <dbReference type="Proteomes" id="UP000611629"/>
    </source>
</evidence>
<dbReference type="InterPro" id="IPR014284">
    <property type="entry name" value="RNA_pol_sigma-70_dom"/>
</dbReference>
<dbReference type="NCBIfam" id="TIGR02937">
    <property type="entry name" value="sigma70-ECF"/>
    <property type="match status" value="1"/>
</dbReference>
<keyword evidence="2" id="KW-0731">Sigma factor</keyword>
<dbReference type="AlphaFoldDB" id="A0A974GUR2"/>
<dbReference type="InterPro" id="IPR013325">
    <property type="entry name" value="RNA_pol_sigma_r2"/>
</dbReference>